<evidence type="ECO:0000256" key="1">
    <source>
        <dbReference type="ARBA" id="ARBA00022692"/>
    </source>
</evidence>
<evidence type="ECO:0000256" key="2">
    <source>
        <dbReference type="ARBA" id="ARBA00022989"/>
    </source>
</evidence>
<dbReference type="InterPro" id="IPR047200">
    <property type="entry name" value="MFS_YcaD-like"/>
</dbReference>
<dbReference type="PANTHER" id="PTHR23521">
    <property type="entry name" value="TRANSPORTER MFS SUPERFAMILY"/>
    <property type="match status" value="1"/>
</dbReference>
<keyword evidence="3 4" id="KW-0472">Membrane</keyword>
<dbReference type="Proteomes" id="UP000054761">
    <property type="component" value="Unassembled WGS sequence"/>
</dbReference>
<evidence type="ECO:0000259" key="5">
    <source>
        <dbReference type="PROSITE" id="PS50850"/>
    </source>
</evidence>
<feature type="transmembrane region" description="Helical" evidence="4">
    <location>
        <begin position="353"/>
        <end position="372"/>
    </location>
</feature>
<dbReference type="AlphaFoldDB" id="A0A0W0WHK4"/>
<dbReference type="Proteomes" id="UP000295517">
    <property type="component" value="Chromosome"/>
</dbReference>
<evidence type="ECO:0000313" key="7">
    <source>
        <dbReference type="EMBL" id="QBR83155.1"/>
    </source>
</evidence>
<feature type="transmembrane region" description="Helical" evidence="4">
    <location>
        <begin position="235"/>
        <end position="253"/>
    </location>
</feature>
<dbReference type="GO" id="GO:0022857">
    <property type="term" value="F:transmembrane transporter activity"/>
    <property type="evidence" value="ECO:0007669"/>
    <property type="project" value="InterPro"/>
</dbReference>
<feature type="transmembrane region" description="Helical" evidence="4">
    <location>
        <begin position="132"/>
        <end position="152"/>
    </location>
</feature>
<evidence type="ECO:0000256" key="3">
    <source>
        <dbReference type="ARBA" id="ARBA00023136"/>
    </source>
</evidence>
<evidence type="ECO:0000313" key="8">
    <source>
        <dbReference type="Proteomes" id="UP000054761"/>
    </source>
</evidence>
<proteinExistence type="predicted"/>
<feature type="transmembrane region" description="Helical" evidence="4">
    <location>
        <begin position="73"/>
        <end position="92"/>
    </location>
</feature>
<reference evidence="6 8" key="1">
    <citation type="submission" date="2015-11" db="EMBL/GenBank/DDBJ databases">
        <title>Genomic analysis of 38 Legionella species identifies large and diverse effector repertoires.</title>
        <authorList>
            <person name="Burstein D."/>
            <person name="Amaro F."/>
            <person name="Zusman T."/>
            <person name="Lifshitz Z."/>
            <person name="Cohen O."/>
            <person name="Gilbert J.A."/>
            <person name="Pupko T."/>
            <person name="Shuman H.A."/>
            <person name="Segal G."/>
        </authorList>
    </citation>
    <scope>NUCLEOTIDE SEQUENCE [LARGE SCALE GENOMIC DNA]</scope>
    <source>
        <strain evidence="6 8">Bercovier 4</strain>
    </source>
</reference>
<reference evidence="7 9" key="2">
    <citation type="submission" date="2019-03" db="EMBL/GenBank/DDBJ databases">
        <title>Diverse conjugative elements silence natural transformation in Legionella species.</title>
        <authorList>
            <person name="Durieux I."/>
            <person name="Ginevra C."/>
            <person name="Attaiech L."/>
            <person name="Picq K."/>
            <person name="Juan P.A."/>
            <person name="Jarraud S."/>
            <person name="Charpentier X."/>
        </authorList>
    </citation>
    <scope>NUCLEOTIDE SEQUENCE [LARGE SCALE GENOMIC DNA]</scope>
    <source>
        <strain evidence="7 9">HL-0427-4011</strain>
    </source>
</reference>
<feature type="transmembrane region" description="Helical" evidence="4">
    <location>
        <begin position="265"/>
        <end position="283"/>
    </location>
</feature>
<feature type="transmembrane region" description="Helical" evidence="4">
    <location>
        <begin position="12"/>
        <end position="35"/>
    </location>
</feature>
<evidence type="ECO:0000256" key="4">
    <source>
        <dbReference type="SAM" id="Phobius"/>
    </source>
</evidence>
<feature type="transmembrane region" description="Helical" evidence="4">
    <location>
        <begin position="289"/>
        <end position="307"/>
    </location>
</feature>
<dbReference type="EMBL" id="CP038254">
    <property type="protein sequence ID" value="QBR83155.1"/>
    <property type="molecule type" value="Genomic_DNA"/>
</dbReference>
<dbReference type="PROSITE" id="PS50850">
    <property type="entry name" value="MFS"/>
    <property type="match status" value="1"/>
</dbReference>
<dbReference type="GO" id="GO:0005886">
    <property type="term" value="C:plasma membrane"/>
    <property type="evidence" value="ECO:0007669"/>
    <property type="project" value="TreeGrafter"/>
</dbReference>
<dbReference type="CDD" id="cd17477">
    <property type="entry name" value="MFS_YcaD_like"/>
    <property type="match status" value="1"/>
</dbReference>
<feature type="transmembrane region" description="Helical" evidence="4">
    <location>
        <begin position="328"/>
        <end position="347"/>
    </location>
</feature>
<gene>
    <name evidence="6" type="primary">ycaD</name>
    <name evidence="7" type="ORF">E3983_01570</name>
    <name evidence="6" type="ORF">Lisr_0609</name>
</gene>
<name>A0A0W0WHK4_9GAMM</name>
<dbReference type="InterPro" id="IPR020846">
    <property type="entry name" value="MFS_dom"/>
</dbReference>
<dbReference type="SUPFAM" id="SSF103473">
    <property type="entry name" value="MFS general substrate transporter"/>
    <property type="match status" value="1"/>
</dbReference>
<feature type="transmembrane region" description="Helical" evidence="4">
    <location>
        <begin position="98"/>
        <end position="120"/>
    </location>
</feature>
<keyword evidence="1 4" id="KW-0812">Transmembrane</keyword>
<feature type="transmembrane region" description="Helical" evidence="4">
    <location>
        <begin position="201"/>
        <end position="223"/>
    </location>
</feature>
<organism evidence="6 8">
    <name type="scientific">Legionella israelensis</name>
    <dbReference type="NCBI Taxonomy" id="454"/>
    <lineage>
        <taxon>Bacteria</taxon>
        <taxon>Pseudomonadati</taxon>
        <taxon>Pseudomonadota</taxon>
        <taxon>Gammaproteobacteria</taxon>
        <taxon>Legionellales</taxon>
        <taxon>Legionellaceae</taxon>
        <taxon>Legionella</taxon>
    </lineage>
</organism>
<dbReference type="Pfam" id="PF07690">
    <property type="entry name" value="MFS_1"/>
    <property type="match status" value="1"/>
</dbReference>
<dbReference type="PANTHER" id="PTHR23521:SF3">
    <property type="entry name" value="MFS TRANSPORTER"/>
    <property type="match status" value="1"/>
</dbReference>
<accession>A0A0W0WHK4</accession>
<feature type="transmembrane region" description="Helical" evidence="4">
    <location>
        <begin position="158"/>
        <end position="180"/>
    </location>
</feature>
<keyword evidence="2 4" id="KW-1133">Transmembrane helix</keyword>
<dbReference type="RefSeq" id="WP_058500988.1">
    <property type="nucleotide sequence ID" value="NZ_CAAAJA010000006.1"/>
</dbReference>
<sequence length="405" mass="44549">MLNVLFETFVPLISLFIFVLGTGFFSTLLALKMTLAHEPPILIGALTGFFYAGLVLGSFRIEGFIIRVGHIRAYSAFSAMLAIICLLHGIYYNPWLWILLRFIAGFATAGLFVVIESWLLCKSTHVNRGQVLSLYMIVFYAAQSLGQFFLNLGDTQTMLLFAVTSMLCSLSIIPLALSTVQTPVYDEPSTLSLQKLLNKSASGLLGCLSSGMIMGVIYGLLPTYFSHLFNDKADVARYMFAVIFGGMLLQYPVGKLSDVIERRLVLILIATGTAIVSILAIIIATHRELLFILMGLFGGLTFTLYPISISHACDALDNRDIVAGTQSLLLAYSVGAMTGPFIAPFFMQYFGTTGIFTFFITVCLLIIPVFIIRKAQKPDIPQEEPFLSMPQTTPIMAEIDPRGEN</sequence>
<evidence type="ECO:0000313" key="9">
    <source>
        <dbReference type="Proteomes" id="UP000295517"/>
    </source>
</evidence>
<dbReference type="OrthoDB" id="9810614at2"/>
<dbReference type="InterPro" id="IPR036259">
    <property type="entry name" value="MFS_trans_sf"/>
</dbReference>
<dbReference type="InterPro" id="IPR011701">
    <property type="entry name" value="MFS"/>
</dbReference>
<protein>
    <submittedName>
        <fullName evidence="7">MFS transporter</fullName>
    </submittedName>
    <submittedName>
        <fullName evidence="6">Putative MFS-type transporter YcaD</fullName>
    </submittedName>
</protein>
<dbReference type="EMBL" id="LNYH01000021">
    <property type="protein sequence ID" value="KTD31526.1"/>
    <property type="molecule type" value="Genomic_DNA"/>
</dbReference>
<dbReference type="PATRIC" id="fig|454.4.peg.643"/>
<keyword evidence="8" id="KW-1185">Reference proteome</keyword>
<evidence type="ECO:0000313" key="6">
    <source>
        <dbReference type="EMBL" id="KTD31526.1"/>
    </source>
</evidence>
<feature type="domain" description="Major facilitator superfamily (MFS) profile" evidence="5">
    <location>
        <begin position="195"/>
        <end position="405"/>
    </location>
</feature>
<dbReference type="Gene3D" id="1.20.1250.20">
    <property type="entry name" value="MFS general substrate transporter like domains"/>
    <property type="match status" value="2"/>
</dbReference>
<feature type="transmembrane region" description="Helical" evidence="4">
    <location>
        <begin position="41"/>
        <end position="61"/>
    </location>
</feature>